<protein>
    <recommendedName>
        <fullName evidence="6">Pseudouridine synthase</fullName>
        <ecNumber evidence="6">5.4.99.-</ecNumber>
    </recommendedName>
</protein>
<evidence type="ECO:0000313" key="9">
    <source>
        <dbReference type="Proteomes" id="UP000824102"/>
    </source>
</evidence>
<accession>A0A9D2G495</accession>
<keyword evidence="5" id="KW-0694">RNA-binding</keyword>
<dbReference type="SMART" id="SM00363">
    <property type="entry name" value="S4"/>
    <property type="match status" value="1"/>
</dbReference>
<reference evidence="8" key="2">
    <citation type="submission" date="2021-04" db="EMBL/GenBank/DDBJ databases">
        <authorList>
            <person name="Gilroy R."/>
        </authorList>
    </citation>
    <scope>NUCLEOTIDE SEQUENCE</scope>
    <source>
        <strain evidence="8">ChiW7-2402</strain>
    </source>
</reference>
<dbReference type="GO" id="GO:0003723">
    <property type="term" value="F:RNA binding"/>
    <property type="evidence" value="ECO:0007669"/>
    <property type="project" value="UniProtKB-KW"/>
</dbReference>
<dbReference type="InterPro" id="IPR006145">
    <property type="entry name" value="PsdUridine_synth_RsuA/RluA"/>
</dbReference>
<feature type="active site" evidence="4">
    <location>
        <position position="134"/>
    </location>
</feature>
<evidence type="ECO:0000313" key="8">
    <source>
        <dbReference type="EMBL" id="HIZ72829.1"/>
    </source>
</evidence>
<dbReference type="PROSITE" id="PS50889">
    <property type="entry name" value="S4"/>
    <property type="match status" value="1"/>
</dbReference>
<feature type="domain" description="RNA-binding S4" evidence="7">
    <location>
        <begin position="12"/>
        <end position="71"/>
    </location>
</feature>
<comment type="catalytic activity">
    <reaction evidence="1 6">
        <text>a uridine in RNA = a pseudouridine in RNA</text>
        <dbReference type="Rhea" id="RHEA:48348"/>
        <dbReference type="Rhea" id="RHEA-COMP:12068"/>
        <dbReference type="Rhea" id="RHEA-COMP:12069"/>
        <dbReference type="ChEBI" id="CHEBI:65314"/>
        <dbReference type="ChEBI" id="CHEBI:65315"/>
    </reaction>
</comment>
<dbReference type="NCBIfam" id="TIGR00005">
    <property type="entry name" value="rluA_subfam"/>
    <property type="match status" value="1"/>
</dbReference>
<gene>
    <name evidence="8" type="ORF">H9964_04540</name>
</gene>
<comment type="function">
    <text evidence="6">Responsible for synthesis of pseudouridine from uracil.</text>
</comment>
<comment type="caution">
    <text evidence="8">The sequence shown here is derived from an EMBL/GenBank/DDBJ whole genome shotgun (WGS) entry which is preliminary data.</text>
</comment>
<name>A0A9D2G495_9FIRM</name>
<dbReference type="PANTHER" id="PTHR21600">
    <property type="entry name" value="MITOCHONDRIAL RNA PSEUDOURIDINE SYNTHASE"/>
    <property type="match status" value="1"/>
</dbReference>
<keyword evidence="3 6" id="KW-0413">Isomerase</keyword>
<dbReference type="SUPFAM" id="SSF55174">
    <property type="entry name" value="Alpha-L RNA-binding motif"/>
    <property type="match status" value="1"/>
</dbReference>
<dbReference type="Gene3D" id="3.30.2350.10">
    <property type="entry name" value="Pseudouridine synthase"/>
    <property type="match status" value="1"/>
</dbReference>
<dbReference type="Pfam" id="PF01479">
    <property type="entry name" value="S4"/>
    <property type="match status" value="1"/>
</dbReference>
<dbReference type="Pfam" id="PF00849">
    <property type="entry name" value="PseudoU_synth_2"/>
    <property type="match status" value="1"/>
</dbReference>
<dbReference type="PROSITE" id="PS01129">
    <property type="entry name" value="PSI_RLU"/>
    <property type="match status" value="1"/>
</dbReference>
<dbReference type="InterPro" id="IPR050188">
    <property type="entry name" value="RluA_PseudoU_synthase"/>
</dbReference>
<dbReference type="InterPro" id="IPR020103">
    <property type="entry name" value="PsdUridine_synth_cat_dom_sf"/>
</dbReference>
<dbReference type="Gene3D" id="3.10.290.10">
    <property type="entry name" value="RNA-binding S4 domain"/>
    <property type="match status" value="1"/>
</dbReference>
<dbReference type="CDD" id="cd00165">
    <property type="entry name" value="S4"/>
    <property type="match status" value="1"/>
</dbReference>
<proteinExistence type="inferred from homology"/>
<evidence type="ECO:0000256" key="6">
    <source>
        <dbReference type="RuleBase" id="RU362028"/>
    </source>
</evidence>
<dbReference type="AlphaFoldDB" id="A0A9D2G495"/>
<dbReference type="SUPFAM" id="SSF55120">
    <property type="entry name" value="Pseudouridine synthase"/>
    <property type="match status" value="1"/>
</dbReference>
<dbReference type="InterPro" id="IPR006225">
    <property type="entry name" value="PsdUridine_synth_RluC/D"/>
</dbReference>
<dbReference type="PANTHER" id="PTHR21600:SF44">
    <property type="entry name" value="RIBOSOMAL LARGE SUBUNIT PSEUDOURIDINE SYNTHASE D"/>
    <property type="match status" value="1"/>
</dbReference>
<evidence type="ECO:0000259" key="7">
    <source>
        <dbReference type="SMART" id="SM00363"/>
    </source>
</evidence>
<evidence type="ECO:0000256" key="1">
    <source>
        <dbReference type="ARBA" id="ARBA00000073"/>
    </source>
</evidence>
<dbReference type="EC" id="5.4.99.-" evidence="6"/>
<sequence>MNRQQYVAEGGLRVDVFLSEKTGLTRSAVKKLIDEGHVLVSGRSVKAGAVLKDGEEIQVEIPDPRPIAARPEDIPLDIVYEDEDIAVINKPQGMTVHAGSGNYEGTLVNALLFRLDHLSGINGELRPGIVHRIDKDTSGLLVVAKNDRAHLSLSEQIREKTCHREYLALLEGVLKEDSGKIVTDIGRDPKDRLKMAVLPAGRGRRAETDWEVAERFAHNTLVHFTLHTGRTHQIRVHAKYMGHPVVGDPVYGFQRQRFSLNGQLLHAFRLTLTHPVSGERMTFTAPLPDYFEQILTIVRGEK</sequence>
<evidence type="ECO:0000256" key="4">
    <source>
        <dbReference type="PIRSR" id="PIRSR606225-1"/>
    </source>
</evidence>
<dbReference type="InterPro" id="IPR036986">
    <property type="entry name" value="S4_RNA-bd_sf"/>
</dbReference>
<dbReference type="Proteomes" id="UP000824102">
    <property type="component" value="Unassembled WGS sequence"/>
</dbReference>
<comment type="similarity">
    <text evidence="2 6">Belongs to the pseudouridine synthase RluA family.</text>
</comment>
<organism evidence="8 9">
    <name type="scientific">Candidatus Gallimonas intestinavium</name>
    <dbReference type="NCBI Taxonomy" id="2838603"/>
    <lineage>
        <taxon>Bacteria</taxon>
        <taxon>Bacillati</taxon>
        <taxon>Bacillota</taxon>
        <taxon>Clostridia</taxon>
        <taxon>Candidatus Gallimonas</taxon>
    </lineage>
</organism>
<dbReference type="EMBL" id="DXBB01000064">
    <property type="protein sequence ID" value="HIZ72829.1"/>
    <property type="molecule type" value="Genomic_DNA"/>
</dbReference>
<dbReference type="GO" id="GO:0000455">
    <property type="term" value="P:enzyme-directed rRNA pseudouridine synthesis"/>
    <property type="evidence" value="ECO:0007669"/>
    <property type="project" value="TreeGrafter"/>
</dbReference>
<dbReference type="CDD" id="cd02869">
    <property type="entry name" value="PseudoU_synth_RluA_like"/>
    <property type="match status" value="1"/>
</dbReference>
<evidence type="ECO:0000256" key="5">
    <source>
        <dbReference type="PROSITE-ProRule" id="PRU00182"/>
    </source>
</evidence>
<dbReference type="GO" id="GO:0120159">
    <property type="term" value="F:rRNA pseudouridine synthase activity"/>
    <property type="evidence" value="ECO:0007669"/>
    <property type="project" value="UniProtKB-ARBA"/>
</dbReference>
<dbReference type="InterPro" id="IPR006224">
    <property type="entry name" value="PsdUridine_synth_RluA-like_CS"/>
</dbReference>
<dbReference type="InterPro" id="IPR002942">
    <property type="entry name" value="S4_RNA-bd"/>
</dbReference>
<evidence type="ECO:0000256" key="3">
    <source>
        <dbReference type="ARBA" id="ARBA00023235"/>
    </source>
</evidence>
<evidence type="ECO:0000256" key="2">
    <source>
        <dbReference type="ARBA" id="ARBA00010876"/>
    </source>
</evidence>
<reference evidence="8" key="1">
    <citation type="journal article" date="2021" name="PeerJ">
        <title>Extensive microbial diversity within the chicken gut microbiome revealed by metagenomics and culture.</title>
        <authorList>
            <person name="Gilroy R."/>
            <person name="Ravi A."/>
            <person name="Getino M."/>
            <person name="Pursley I."/>
            <person name="Horton D.L."/>
            <person name="Alikhan N.F."/>
            <person name="Baker D."/>
            <person name="Gharbi K."/>
            <person name="Hall N."/>
            <person name="Watson M."/>
            <person name="Adriaenssens E.M."/>
            <person name="Foster-Nyarko E."/>
            <person name="Jarju S."/>
            <person name="Secka A."/>
            <person name="Antonio M."/>
            <person name="Oren A."/>
            <person name="Chaudhuri R.R."/>
            <person name="La Ragione R."/>
            <person name="Hildebrand F."/>
            <person name="Pallen M.J."/>
        </authorList>
    </citation>
    <scope>NUCLEOTIDE SEQUENCE</scope>
    <source>
        <strain evidence="8">ChiW7-2402</strain>
    </source>
</reference>